<dbReference type="Gene3D" id="3.30.70.1290">
    <property type="entry name" value="Transposase IS200-like"/>
    <property type="match status" value="1"/>
</dbReference>
<keyword evidence="1" id="KW-0802">TPR repeat</keyword>
<keyword evidence="4" id="KW-1185">Reference proteome</keyword>
<dbReference type="Pfam" id="PF01797">
    <property type="entry name" value="Y1_Tnp"/>
    <property type="match status" value="1"/>
</dbReference>
<dbReference type="SUPFAM" id="SSF143422">
    <property type="entry name" value="Transposase IS200-like"/>
    <property type="match status" value="1"/>
</dbReference>
<dbReference type="SMART" id="SM01321">
    <property type="entry name" value="Y1_Tnp"/>
    <property type="match status" value="1"/>
</dbReference>
<evidence type="ECO:0000256" key="1">
    <source>
        <dbReference type="PROSITE-ProRule" id="PRU00339"/>
    </source>
</evidence>
<dbReference type="SUPFAM" id="SSF52540">
    <property type="entry name" value="P-loop containing nucleoside triphosphate hydrolases"/>
    <property type="match status" value="1"/>
</dbReference>
<dbReference type="InterPro" id="IPR036515">
    <property type="entry name" value="Transposase_17_sf"/>
</dbReference>
<dbReference type="PANTHER" id="PTHR33360:SF2">
    <property type="entry name" value="TRANSPOSASE FOR INSERTION SEQUENCE ELEMENT IS200"/>
    <property type="match status" value="1"/>
</dbReference>
<protein>
    <recommendedName>
        <fullName evidence="2">Transposase IS200-like domain-containing protein</fullName>
    </recommendedName>
</protein>
<dbReference type="NCBIfam" id="NF033573">
    <property type="entry name" value="transpos_IS200"/>
    <property type="match status" value="1"/>
</dbReference>
<dbReference type="InterPro" id="IPR027417">
    <property type="entry name" value="P-loop_NTPase"/>
</dbReference>
<dbReference type="Pfam" id="PF20720">
    <property type="entry name" value="nSTAND3"/>
    <property type="match status" value="1"/>
</dbReference>
<sequence length="718" mass="83727">MLDPVVNAARILWEFYNVHKDPVNLLLTTAFSGFGLTGLNWWREKQQKRRRARIAGDSLPFRVVRPNGDVFPAIFGREESEYPHSALIDWKIPLQDRELGTNHLAEIIKFLNDDKWVIITGPTGIGKTREMAEVAHRFSRRGWTVMVFTGILEGDQFPQEQFQDVRRNVLFVFDDLHIQMRRSQPTRENRATEEQSLPTDRPLQERLLAALDHCDRFYIPDRRIKVLATARNEPVSDDPRLVSPWEMLQWERYPLWRRFKPYPLPKPENQAVASWLENVSDLTGVQLGCPPEKIAQRNDGTFQNLVNNFEILLAGDSQEGRSLSLSRENFKDTLRGSWEKCYQDAFKLEPLAKELYDAVYLLQQANIPLKAFVVERVALMLVRGNRWQKVRYQWRIKKALEKLEAREGILSPRDGQIEGKGELLSLEDYLEKLLGLFLALLDRFPVEVKEALDKVSNKLYDKENYAESLRGYDALVKYFPKDETFQKMRGNNLYCLELYEEALSADEQVVRLKPNSELPWLNKGLTFGKLKRYEEALSAYEEAIRLKPDYEAAWLNLFGSNSPPLAAYNRKMSEYIHKSHNVSVLLYHLVFPAKYRKAVFDEQVDSLLKEVCLEMEKRYEIKFVEIGVDKDHVHFLVQSVPTYSVTRIVTMIKSITAREIFKKCPQVKKQLWGGEFWSDGYYASTVGKHGDEGMIARYVKEQDKEYLQLHQNLQLSLF</sequence>
<dbReference type="EMBL" id="CP020771">
    <property type="protein sequence ID" value="ARI79452.1"/>
    <property type="molecule type" value="Genomic_DNA"/>
</dbReference>
<name>A0AB33BEN6_MICA7</name>
<dbReference type="Proteomes" id="UP000192439">
    <property type="component" value="Chromosome"/>
</dbReference>
<organism evidence="3 4">
    <name type="scientific">Microcystis aeruginosa PCC 7806SL</name>
    <dbReference type="NCBI Taxonomy" id="1903187"/>
    <lineage>
        <taxon>Bacteria</taxon>
        <taxon>Bacillati</taxon>
        <taxon>Cyanobacteriota</taxon>
        <taxon>Cyanophyceae</taxon>
        <taxon>Oscillatoriophycideae</taxon>
        <taxon>Chroococcales</taxon>
        <taxon>Microcystaceae</taxon>
        <taxon>Microcystis</taxon>
    </lineage>
</organism>
<dbReference type="Pfam" id="PF00515">
    <property type="entry name" value="TPR_1"/>
    <property type="match status" value="1"/>
</dbReference>
<dbReference type="SMART" id="SM00028">
    <property type="entry name" value="TPR"/>
    <property type="match status" value="2"/>
</dbReference>
<dbReference type="InterPro" id="IPR011990">
    <property type="entry name" value="TPR-like_helical_dom_sf"/>
</dbReference>
<reference evidence="3 4" key="1">
    <citation type="journal article" date="2018" name="Harmful Algae">
        <title>The highly heterogeneous methylated genomes and diverse restriction-modification systems of bloom-forming Microcystis.</title>
        <authorList>
            <person name="Zhao L."/>
            <person name="Song Y."/>
            <person name="Li L."/>
            <person name="Gan N."/>
            <person name="Brand J.J."/>
            <person name="Song L."/>
        </authorList>
    </citation>
    <scope>NUCLEOTIDE SEQUENCE [LARGE SCALE GENOMIC DNA]</scope>
    <source>
        <strain evidence="3 4">PCC 7806SL</strain>
    </source>
</reference>
<dbReference type="Gene3D" id="3.40.50.300">
    <property type="entry name" value="P-loop containing nucleotide triphosphate hydrolases"/>
    <property type="match status" value="1"/>
</dbReference>
<dbReference type="InterPro" id="IPR049050">
    <property type="entry name" value="nSTAND3"/>
</dbReference>
<dbReference type="GO" id="GO:0004803">
    <property type="term" value="F:transposase activity"/>
    <property type="evidence" value="ECO:0007669"/>
    <property type="project" value="InterPro"/>
</dbReference>
<evidence type="ECO:0000313" key="3">
    <source>
        <dbReference type="EMBL" id="ARI79452.1"/>
    </source>
</evidence>
<dbReference type="InterPro" id="IPR002686">
    <property type="entry name" value="Transposase_17"/>
</dbReference>
<gene>
    <name evidence="3" type="ORF">BH695_0171</name>
</gene>
<feature type="domain" description="Transposase IS200-like" evidence="2">
    <location>
        <begin position="582"/>
        <end position="702"/>
    </location>
</feature>
<accession>A0AB33BEN6</accession>
<evidence type="ECO:0000259" key="2">
    <source>
        <dbReference type="SMART" id="SM01321"/>
    </source>
</evidence>
<dbReference type="GO" id="GO:0006313">
    <property type="term" value="P:DNA transposition"/>
    <property type="evidence" value="ECO:0007669"/>
    <property type="project" value="InterPro"/>
</dbReference>
<dbReference type="Gene3D" id="1.25.40.10">
    <property type="entry name" value="Tetratricopeptide repeat domain"/>
    <property type="match status" value="1"/>
</dbReference>
<dbReference type="AlphaFoldDB" id="A0AB33BEN6"/>
<dbReference type="InterPro" id="IPR019734">
    <property type="entry name" value="TPR_rpt"/>
</dbReference>
<dbReference type="PROSITE" id="PS50005">
    <property type="entry name" value="TPR"/>
    <property type="match status" value="1"/>
</dbReference>
<dbReference type="SUPFAM" id="SSF48452">
    <property type="entry name" value="TPR-like"/>
    <property type="match status" value="1"/>
</dbReference>
<dbReference type="PROSITE" id="PS50293">
    <property type="entry name" value="TPR_REGION"/>
    <property type="match status" value="1"/>
</dbReference>
<dbReference type="PANTHER" id="PTHR33360">
    <property type="entry name" value="TRANSPOSASE FOR INSERTION SEQUENCE ELEMENT IS200"/>
    <property type="match status" value="1"/>
</dbReference>
<evidence type="ECO:0000313" key="4">
    <source>
        <dbReference type="Proteomes" id="UP000192439"/>
    </source>
</evidence>
<feature type="repeat" description="TPR" evidence="1">
    <location>
        <begin position="517"/>
        <end position="550"/>
    </location>
</feature>
<dbReference type="GO" id="GO:0003677">
    <property type="term" value="F:DNA binding"/>
    <property type="evidence" value="ECO:0007669"/>
    <property type="project" value="InterPro"/>
</dbReference>
<proteinExistence type="predicted"/>